<dbReference type="NCBIfam" id="NF033446">
    <property type="entry name" value="BREX_PglZ_2"/>
    <property type="match status" value="1"/>
</dbReference>
<dbReference type="InterPro" id="IPR058881">
    <property type="entry name" value="PglZ_2nd"/>
</dbReference>
<feature type="domain" description="Alkaline phosphatase-like protein PglZ second" evidence="2">
    <location>
        <begin position="199"/>
        <end position="350"/>
    </location>
</feature>
<dbReference type="Pfam" id="PF25863">
    <property type="entry name" value="PglZ_C"/>
    <property type="match status" value="1"/>
</dbReference>
<protein>
    <submittedName>
        <fullName evidence="5">Uncharacterized protein</fullName>
    </submittedName>
</protein>
<evidence type="ECO:0000313" key="6">
    <source>
        <dbReference type="Proteomes" id="UP000190539"/>
    </source>
</evidence>
<evidence type="ECO:0000313" key="5">
    <source>
        <dbReference type="EMBL" id="OON82073.1"/>
    </source>
</evidence>
<keyword evidence="6" id="KW-1185">Reference proteome</keyword>
<dbReference type="SUPFAM" id="SSF53649">
    <property type="entry name" value="Alkaline phosphatase-like"/>
    <property type="match status" value="1"/>
</dbReference>
<dbReference type="STRING" id="83656.B1H18_03165"/>
<feature type="domain" description="Alkaline phosphatase-like protein PglZ C-terminal" evidence="4">
    <location>
        <begin position="853"/>
        <end position="952"/>
    </location>
</feature>
<dbReference type="InterPro" id="IPR047992">
    <property type="entry name" value="BREX_PglZ"/>
</dbReference>
<evidence type="ECO:0000256" key="1">
    <source>
        <dbReference type="SAM" id="MobiDB-lite"/>
    </source>
</evidence>
<feature type="compositionally biased region" description="Low complexity" evidence="1">
    <location>
        <begin position="796"/>
        <end position="808"/>
    </location>
</feature>
<dbReference type="Proteomes" id="UP000190539">
    <property type="component" value="Unassembled WGS sequence"/>
</dbReference>
<dbReference type="Pfam" id="PF25862">
    <property type="entry name" value="PglZ_1st"/>
    <property type="match status" value="1"/>
</dbReference>
<comment type="caution">
    <text evidence="5">The sequence shown here is derived from an EMBL/GenBank/DDBJ whole genome shotgun (WGS) entry which is preliminary data.</text>
</comment>
<dbReference type="Pfam" id="PF25861">
    <property type="entry name" value="PglZ_2nd"/>
    <property type="match status" value="1"/>
</dbReference>
<feature type="region of interest" description="Disordered" evidence="1">
    <location>
        <begin position="831"/>
        <end position="850"/>
    </location>
</feature>
<evidence type="ECO:0000259" key="3">
    <source>
        <dbReference type="Pfam" id="PF25862"/>
    </source>
</evidence>
<name>A0A1V4AEP2_9ACTN</name>
<dbReference type="InterPro" id="IPR058880">
    <property type="entry name" value="PglZ_N"/>
</dbReference>
<dbReference type="AlphaFoldDB" id="A0A1V4AEP2"/>
<dbReference type="EMBL" id="MVFC01000002">
    <property type="protein sequence ID" value="OON82073.1"/>
    <property type="molecule type" value="Genomic_DNA"/>
</dbReference>
<dbReference type="Pfam" id="PF08665">
    <property type="entry name" value="PglZ"/>
    <property type="match status" value="1"/>
</dbReference>
<feature type="region of interest" description="Disordered" evidence="1">
    <location>
        <begin position="796"/>
        <end position="824"/>
    </location>
</feature>
<evidence type="ECO:0000259" key="4">
    <source>
        <dbReference type="Pfam" id="PF25863"/>
    </source>
</evidence>
<accession>A0A1V4AEP2</accession>
<evidence type="ECO:0000259" key="2">
    <source>
        <dbReference type="Pfam" id="PF25861"/>
    </source>
</evidence>
<gene>
    <name evidence="5" type="ORF">B1H18_03165</name>
</gene>
<dbReference type="InterPro" id="IPR017850">
    <property type="entry name" value="Alkaline_phosphatase_core_sf"/>
</dbReference>
<dbReference type="RefSeq" id="WP_077964593.1">
    <property type="nucleotide sequence ID" value="NZ_CP045178.1"/>
</dbReference>
<proteinExistence type="predicted"/>
<sequence>MTSTTAAAGLARLTPSLLAQYLSARPTLDGRTRTVVLLRAQPEWDGPDTLAYGGGQQAAVAAASSPLAVHEQILAHADHAGDGAVPPVLVVLTDCEEAELDPGLLARVRRGGIRSVDNWEVVRTSFGAGTVDHRLRLSGGGWAAEALLEAAPLDGWPKIAGGMLTRDHALTRLAQRRLGLGRYADGAHPARDIADNRIDLTALLRWAVQPGAAERFLALRDAERDGLADFLCEKGQAGPAAAVLFGLVGEGRGTDALAYGLVAAALWKHTAAPGPEVYRARGRAELWSGAQGGGLTPEESDARFAQYGTAAEATADELHAQQDRRVLTPLMDRAELLARQFGAEQAAAVSLFLPSGFEVRAADAGATLAAGDAQRIASAVQAWGEHRLAARPEGRARVGRARMAGRLAAWLAAADPQPESVADWLGAQVTDTAWADLALDRIEAGGEDVPALREAYDRLGEQVRERRREMDRAFAQRLATWTESGGAPGPLLTVESFLDRIAAPVSQDKDRRRLLILVVDGMTAAIAAELGQELRERFSEYDPFPGAEGRPRRRAVAAALPSVTAVSRTSLFAGRLLRGGQAEEKRLFAQHPFAGPGRTAAVFHKDDLRAECTGSPFSAPLEAALRDGRTHVGVVLNTIDDRLAKEQRLGATRWIVEEIGFLGELLDTAATEGMAVLLLSDHGHVVDRRDRRVSVPEAADRYRPYDEGKLDEREIRLRGPRVVAPEPGGAVTALWDADSRYTTRKAGYHGGASLAEIAIPLQAYLPFGATPPEGWRELGDPAPHWWSLDRVPEASAAPASAPAAAPAPARRRPTKPKPASQEESLFAEQAVAAPASAPVQPDRAAEPVPSDPHTVLVAALMSSDVFAAQLALVVGRKLDLDKVRAAVQELLDSGTLPITALAQRAGERPVRAAGFAAVLRQLLNHDGEQVLEILPDNRTLRLNEPLLKTQFGL</sequence>
<organism evidence="5 6">
    <name type="scientific">Streptomyces tsukubensis</name>
    <dbReference type="NCBI Taxonomy" id="83656"/>
    <lineage>
        <taxon>Bacteria</taxon>
        <taxon>Bacillati</taxon>
        <taxon>Actinomycetota</taxon>
        <taxon>Actinomycetes</taxon>
        <taxon>Kitasatosporales</taxon>
        <taxon>Streptomycetaceae</taxon>
        <taxon>Streptomyces</taxon>
    </lineage>
</organism>
<dbReference type="OrthoDB" id="6725302at2"/>
<reference evidence="5 6" key="1">
    <citation type="submission" date="2017-02" db="EMBL/GenBank/DDBJ databases">
        <title>Draft Genome Sequence of Streptomyces tsukubaensis F601, a Producer of the immunosuppressant tacrolimus FK506.</title>
        <authorList>
            <person name="Zong G."/>
            <person name="Zhong C."/>
            <person name="Fu J."/>
            <person name="Qin R."/>
            <person name="Cao G."/>
        </authorList>
    </citation>
    <scope>NUCLEOTIDE SEQUENCE [LARGE SCALE GENOMIC DNA]</scope>
    <source>
        <strain evidence="5 6">F601</strain>
    </source>
</reference>
<feature type="domain" description="Alkaline phosphatase-like protein PglZ N-terminal" evidence="3">
    <location>
        <begin position="18"/>
        <end position="117"/>
    </location>
</feature>
<feature type="compositionally biased region" description="Low complexity" evidence="1">
    <location>
        <begin position="831"/>
        <end position="841"/>
    </location>
</feature>
<dbReference type="InterPro" id="IPR058882">
    <property type="entry name" value="PglZ_C"/>
</dbReference>